<protein>
    <submittedName>
        <fullName evidence="2">PilZ domain-containing protein</fullName>
    </submittedName>
</protein>
<evidence type="ECO:0000313" key="2">
    <source>
        <dbReference type="EMBL" id="RCX11252.1"/>
    </source>
</evidence>
<dbReference type="Pfam" id="PF07238">
    <property type="entry name" value="PilZ"/>
    <property type="match status" value="1"/>
</dbReference>
<dbReference type="GO" id="GO:0035438">
    <property type="term" value="F:cyclic-di-GMP binding"/>
    <property type="evidence" value="ECO:0007669"/>
    <property type="project" value="InterPro"/>
</dbReference>
<proteinExistence type="predicted"/>
<reference evidence="2 3" key="1">
    <citation type="submission" date="2018-07" db="EMBL/GenBank/DDBJ databases">
        <title>Genomic Encyclopedia of Type Strains, Phase IV (KMG-IV): sequencing the most valuable type-strain genomes for metagenomic binning, comparative biology and taxonomic classification.</title>
        <authorList>
            <person name="Goeker M."/>
        </authorList>
    </citation>
    <scope>NUCLEOTIDE SEQUENCE [LARGE SCALE GENOMIC DNA]</scope>
    <source>
        <strain evidence="2 3">DSM 27016</strain>
    </source>
</reference>
<dbReference type="OrthoDB" id="2084378at2"/>
<dbReference type="SUPFAM" id="SSF141371">
    <property type="entry name" value="PilZ domain-like"/>
    <property type="match status" value="1"/>
</dbReference>
<name>A0A369APG0_9FIRM</name>
<gene>
    <name evidence="2" type="ORF">DFR58_12625</name>
</gene>
<dbReference type="RefSeq" id="WP_114299183.1">
    <property type="nucleotide sequence ID" value="NZ_QPJT01000026.1"/>
</dbReference>
<organism evidence="2 3">
    <name type="scientific">Anaerobacterium chartisolvens</name>
    <dbReference type="NCBI Taxonomy" id="1297424"/>
    <lineage>
        <taxon>Bacteria</taxon>
        <taxon>Bacillati</taxon>
        <taxon>Bacillota</taxon>
        <taxon>Clostridia</taxon>
        <taxon>Eubacteriales</taxon>
        <taxon>Oscillospiraceae</taxon>
        <taxon>Anaerobacterium</taxon>
    </lineage>
</organism>
<comment type="caution">
    <text evidence="2">The sequence shown here is derived from an EMBL/GenBank/DDBJ whole genome shotgun (WGS) entry which is preliminary data.</text>
</comment>
<accession>A0A369APG0</accession>
<feature type="domain" description="PilZ" evidence="1">
    <location>
        <begin position="6"/>
        <end position="108"/>
    </location>
</feature>
<dbReference type="InterPro" id="IPR009875">
    <property type="entry name" value="PilZ_domain"/>
</dbReference>
<dbReference type="Proteomes" id="UP000253034">
    <property type="component" value="Unassembled WGS sequence"/>
</dbReference>
<evidence type="ECO:0000313" key="3">
    <source>
        <dbReference type="Proteomes" id="UP000253034"/>
    </source>
</evidence>
<evidence type="ECO:0000259" key="1">
    <source>
        <dbReference type="Pfam" id="PF07238"/>
    </source>
</evidence>
<keyword evidence="3" id="KW-1185">Reference proteome</keyword>
<dbReference type="EMBL" id="QPJT01000026">
    <property type="protein sequence ID" value="RCX11252.1"/>
    <property type="molecule type" value="Genomic_DNA"/>
</dbReference>
<sequence length="145" mass="16476">MDNFTERRKYQRCSGSICKAVISVNGGRQEEIELCDISAGGIKFASQSRYEENTSLTVSLTVYSLLSEFKMKIDGYIIRVERAKHGYAYSVKFDDISIYNQVQLDEIINSHINSINSNRHAAEDGIYTFMLVPKGRPPALKKVQR</sequence>
<dbReference type="Gene3D" id="2.40.10.220">
    <property type="entry name" value="predicted glycosyltransferase like domains"/>
    <property type="match status" value="1"/>
</dbReference>
<dbReference type="AlphaFoldDB" id="A0A369APG0"/>